<proteinExistence type="predicted"/>
<dbReference type="Proteomes" id="UP000321412">
    <property type="component" value="Unassembled WGS sequence"/>
</dbReference>
<evidence type="ECO:0000259" key="1">
    <source>
        <dbReference type="Pfam" id="PF01551"/>
    </source>
</evidence>
<name>A0A5C6XAS0_9DELT</name>
<reference evidence="2 3" key="1">
    <citation type="submission" date="2019-08" db="EMBL/GenBank/DDBJ databases">
        <title>Bradymonadales sp. TMQ4.</title>
        <authorList>
            <person name="Liang Q."/>
        </authorList>
    </citation>
    <scope>NUCLEOTIDE SEQUENCE [LARGE SCALE GENOMIC DNA]</scope>
    <source>
        <strain evidence="2 3">TMQ4</strain>
    </source>
</reference>
<dbReference type="AlphaFoldDB" id="A0A5C6XAS0"/>
<dbReference type="OrthoDB" id="9815245at2"/>
<dbReference type="InterPro" id="IPR050570">
    <property type="entry name" value="Cell_wall_metabolism_enzyme"/>
</dbReference>
<dbReference type="EMBL" id="VOSM01000001">
    <property type="protein sequence ID" value="TXD39057.1"/>
    <property type="molecule type" value="Genomic_DNA"/>
</dbReference>
<dbReference type="PANTHER" id="PTHR21666:SF270">
    <property type="entry name" value="MUREIN HYDROLASE ACTIVATOR ENVC"/>
    <property type="match status" value="1"/>
</dbReference>
<dbReference type="SUPFAM" id="SSF51261">
    <property type="entry name" value="Duplicated hybrid motif"/>
    <property type="match status" value="1"/>
</dbReference>
<dbReference type="RefSeq" id="WP_146979492.1">
    <property type="nucleotide sequence ID" value="NZ_VOSM01000001.1"/>
</dbReference>
<comment type="caution">
    <text evidence="2">The sequence shown here is derived from an EMBL/GenBank/DDBJ whole genome shotgun (WGS) entry which is preliminary data.</text>
</comment>
<sequence>MIRHLLPGVLFALLAAFVLPFVAARSAEATLPPSHHSHTQATPPLAELGQLELPWECSAAFRVTQTHDVGSHTGLGTWAFDFDLPVGTPVSAPADGEVRLVRDDSTRHGCGPEFAWDANYVVIDLKNGYDALLLHLDAGSVTVKPGDKVEAGQVVGRVGDSGWVCGTHLHFQVQRSCSSWWCQSVPAGFAEHPQPQTGQELSRPMCEAQPQMALAD</sequence>
<feature type="domain" description="M23ase beta-sheet core" evidence="1">
    <location>
        <begin position="80"/>
        <end position="176"/>
    </location>
</feature>
<gene>
    <name evidence="2" type="ORF">FRC98_01235</name>
</gene>
<dbReference type="CDD" id="cd12797">
    <property type="entry name" value="M23_peptidase"/>
    <property type="match status" value="1"/>
</dbReference>
<organism evidence="2 3">
    <name type="scientific">Lujinxingia vulgaris</name>
    <dbReference type="NCBI Taxonomy" id="2600176"/>
    <lineage>
        <taxon>Bacteria</taxon>
        <taxon>Deltaproteobacteria</taxon>
        <taxon>Bradymonadales</taxon>
        <taxon>Lujinxingiaceae</taxon>
        <taxon>Lujinxingia</taxon>
    </lineage>
</organism>
<dbReference type="InterPro" id="IPR016047">
    <property type="entry name" value="M23ase_b-sheet_dom"/>
</dbReference>
<protein>
    <submittedName>
        <fullName evidence="2">M23 family metallopeptidase</fullName>
    </submittedName>
</protein>
<dbReference type="Gene3D" id="2.70.70.10">
    <property type="entry name" value="Glucose Permease (Domain IIA)"/>
    <property type="match status" value="1"/>
</dbReference>
<dbReference type="Pfam" id="PF01551">
    <property type="entry name" value="Peptidase_M23"/>
    <property type="match status" value="1"/>
</dbReference>
<keyword evidence="3" id="KW-1185">Reference proteome</keyword>
<evidence type="ECO:0000313" key="3">
    <source>
        <dbReference type="Proteomes" id="UP000321412"/>
    </source>
</evidence>
<accession>A0A5C6XAS0</accession>
<evidence type="ECO:0000313" key="2">
    <source>
        <dbReference type="EMBL" id="TXD39057.1"/>
    </source>
</evidence>
<dbReference type="InterPro" id="IPR011055">
    <property type="entry name" value="Dup_hybrid_motif"/>
</dbReference>
<dbReference type="PANTHER" id="PTHR21666">
    <property type="entry name" value="PEPTIDASE-RELATED"/>
    <property type="match status" value="1"/>
</dbReference>
<dbReference type="GO" id="GO:0004222">
    <property type="term" value="F:metalloendopeptidase activity"/>
    <property type="evidence" value="ECO:0007669"/>
    <property type="project" value="TreeGrafter"/>
</dbReference>